<gene>
    <name evidence="2" type="ORF">DXT89_26695</name>
</gene>
<dbReference type="AlphaFoldDB" id="A0A7J4WX45"/>
<sequence length="172" mass="19132">MAKVGFNIARQAEAAKRLMNNLRELGAGDDEALITDAIEGETSLIEAVGAAFDEIYECEIHIVGIKAKETEFAERRRRMEERVERIKATIEQAMLTAEQDSLRLPTATLTLKKQSPSLIVTNEADIPTQFWIEQERPAPKLNKKALRDALDKGPVTGATLDNGSRSISVRRK</sequence>
<evidence type="ECO:0000313" key="2">
    <source>
        <dbReference type="EMBL" id="KAA3518861.1"/>
    </source>
</evidence>
<protein>
    <recommendedName>
        <fullName evidence="4">Siphovirus Gp157 family protein</fullName>
    </recommendedName>
</protein>
<evidence type="ECO:0008006" key="4">
    <source>
        <dbReference type="Google" id="ProtNLM"/>
    </source>
</evidence>
<comment type="caution">
    <text evidence="2">The sequence shown here is derived from an EMBL/GenBank/DDBJ whole genome shotgun (WGS) entry which is preliminary data.</text>
</comment>
<dbReference type="InterPro" id="IPR008840">
    <property type="entry name" value="Sipho_Gp157"/>
</dbReference>
<evidence type="ECO:0000256" key="1">
    <source>
        <dbReference type="SAM" id="MobiDB-lite"/>
    </source>
</evidence>
<dbReference type="Pfam" id="PF05565">
    <property type="entry name" value="Sipho_Gp157"/>
    <property type="match status" value="1"/>
</dbReference>
<dbReference type="RefSeq" id="WP_149916890.1">
    <property type="nucleotide sequence ID" value="NZ_QUSG01000044.1"/>
</dbReference>
<accession>A0A7J4WX45</accession>
<proteinExistence type="predicted"/>
<feature type="region of interest" description="Disordered" evidence="1">
    <location>
        <begin position="152"/>
        <end position="172"/>
    </location>
</feature>
<name>A0A7J4WX45_AGRVI</name>
<reference evidence="2 3" key="1">
    <citation type="submission" date="2018-08" db="EMBL/GenBank/DDBJ databases">
        <title>Genome sequencing of Agrobacterium vitis strain ICMP 10754.</title>
        <authorList>
            <person name="Visnovsky S.B."/>
            <person name="Pitman A.R."/>
        </authorList>
    </citation>
    <scope>NUCLEOTIDE SEQUENCE [LARGE SCALE GENOMIC DNA]</scope>
    <source>
        <strain evidence="2 3">ICMP 10754</strain>
    </source>
</reference>
<evidence type="ECO:0000313" key="3">
    <source>
        <dbReference type="Proteomes" id="UP000436911"/>
    </source>
</evidence>
<feature type="compositionally biased region" description="Polar residues" evidence="1">
    <location>
        <begin position="159"/>
        <end position="172"/>
    </location>
</feature>
<dbReference type="EMBL" id="QUSG01000044">
    <property type="protein sequence ID" value="KAA3518861.1"/>
    <property type="molecule type" value="Genomic_DNA"/>
</dbReference>
<dbReference type="Proteomes" id="UP000436911">
    <property type="component" value="Unassembled WGS sequence"/>
</dbReference>
<organism evidence="2 3">
    <name type="scientific">Agrobacterium vitis</name>
    <name type="common">Rhizobium vitis</name>
    <dbReference type="NCBI Taxonomy" id="373"/>
    <lineage>
        <taxon>Bacteria</taxon>
        <taxon>Pseudomonadati</taxon>
        <taxon>Pseudomonadota</taxon>
        <taxon>Alphaproteobacteria</taxon>
        <taxon>Hyphomicrobiales</taxon>
        <taxon>Rhizobiaceae</taxon>
        <taxon>Rhizobium/Agrobacterium group</taxon>
        <taxon>Agrobacterium</taxon>
    </lineage>
</organism>